<dbReference type="AlphaFoldDB" id="A0A2R6P1D2"/>
<evidence type="ECO:0000313" key="2">
    <source>
        <dbReference type="Proteomes" id="UP000186601"/>
    </source>
</evidence>
<comment type="caution">
    <text evidence="1">The sequence shown here is derived from an EMBL/GenBank/DDBJ whole genome shotgun (WGS) entry which is preliminary data.</text>
</comment>
<dbReference type="EMBL" id="MLYV02000563">
    <property type="protein sequence ID" value="PSR83278.1"/>
    <property type="molecule type" value="Genomic_DNA"/>
</dbReference>
<organism evidence="1 2">
    <name type="scientific">Hermanssonia centrifuga</name>
    <dbReference type="NCBI Taxonomy" id="98765"/>
    <lineage>
        <taxon>Eukaryota</taxon>
        <taxon>Fungi</taxon>
        <taxon>Dikarya</taxon>
        <taxon>Basidiomycota</taxon>
        <taxon>Agaricomycotina</taxon>
        <taxon>Agaricomycetes</taxon>
        <taxon>Polyporales</taxon>
        <taxon>Meruliaceae</taxon>
        <taxon>Hermanssonia</taxon>
    </lineage>
</organism>
<evidence type="ECO:0000313" key="1">
    <source>
        <dbReference type="EMBL" id="PSR83278.1"/>
    </source>
</evidence>
<accession>A0A2R6P1D2</accession>
<dbReference type="OrthoDB" id="2110130at2759"/>
<dbReference type="STRING" id="98765.A0A2R6P1D2"/>
<dbReference type="Proteomes" id="UP000186601">
    <property type="component" value="Unassembled WGS sequence"/>
</dbReference>
<gene>
    <name evidence="1" type="ORF">PHLCEN_2v5782</name>
</gene>
<reference evidence="1 2" key="1">
    <citation type="submission" date="2018-02" db="EMBL/GenBank/DDBJ databases">
        <title>Genome sequence of the basidiomycete white-rot fungus Phlebia centrifuga.</title>
        <authorList>
            <person name="Granchi Z."/>
            <person name="Peng M."/>
            <person name="de Vries R.P."/>
            <person name="Hilden K."/>
            <person name="Makela M.R."/>
            <person name="Grigoriev I."/>
            <person name="Riley R."/>
        </authorList>
    </citation>
    <scope>NUCLEOTIDE SEQUENCE [LARGE SCALE GENOMIC DNA]</scope>
    <source>
        <strain evidence="1 2">FBCC195</strain>
    </source>
</reference>
<keyword evidence="2" id="KW-1185">Reference proteome</keyword>
<proteinExistence type="predicted"/>
<name>A0A2R6P1D2_9APHY</name>
<protein>
    <submittedName>
        <fullName evidence="1">Uncharacterized protein</fullName>
    </submittedName>
</protein>
<sequence>MYVSEEDISEEIRAHLPGTEEIIVQYISGYLLNLDDAAEDEDVLQVARTILESAIPSSSRAVSRADASLEKVITKLGEMLEEPLRKRAETQRTGNVNGHGNGLIRLDKVMDMSKTAAMSNTVAFGEGVDLESINKGK</sequence>